<gene>
    <name evidence="1" type="ORF">SARC_11265</name>
</gene>
<evidence type="ECO:0000313" key="2">
    <source>
        <dbReference type="Proteomes" id="UP000054560"/>
    </source>
</evidence>
<dbReference type="AlphaFoldDB" id="A0A0L0FHJ7"/>
<protein>
    <submittedName>
        <fullName evidence="1">Uncharacterized protein</fullName>
    </submittedName>
</protein>
<dbReference type="EMBL" id="KQ243197">
    <property type="protein sequence ID" value="KNC76225.1"/>
    <property type="molecule type" value="Genomic_DNA"/>
</dbReference>
<dbReference type="Proteomes" id="UP000054560">
    <property type="component" value="Unassembled WGS sequence"/>
</dbReference>
<name>A0A0L0FHJ7_9EUKA</name>
<accession>A0A0L0FHJ7</accession>
<evidence type="ECO:0000313" key="1">
    <source>
        <dbReference type="EMBL" id="KNC76225.1"/>
    </source>
</evidence>
<dbReference type="RefSeq" id="XP_014150127.1">
    <property type="nucleotide sequence ID" value="XM_014294652.1"/>
</dbReference>
<reference evidence="1 2" key="1">
    <citation type="submission" date="2011-02" db="EMBL/GenBank/DDBJ databases">
        <title>The Genome Sequence of Sphaeroforma arctica JP610.</title>
        <authorList>
            <consortium name="The Broad Institute Genome Sequencing Platform"/>
            <person name="Russ C."/>
            <person name="Cuomo C."/>
            <person name="Young S.K."/>
            <person name="Zeng Q."/>
            <person name="Gargeya S."/>
            <person name="Alvarado L."/>
            <person name="Berlin A."/>
            <person name="Chapman S.B."/>
            <person name="Chen Z."/>
            <person name="Freedman E."/>
            <person name="Gellesch M."/>
            <person name="Goldberg J."/>
            <person name="Griggs A."/>
            <person name="Gujja S."/>
            <person name="Heilman E."/>
            <person name="Heiman D."/>
            <person name="Howarth C."/>
            <person name="Mehta T."/>
            <person name="Neiman D."/>
            <person name="Pearson M."/>
            <person name="Roberts A."/>
            <person name="Saif S."/>
            <person name="Shea T."/>
            <person name="Shenoy N."/>
            <person name="Sisk P."/>
            <person name="Stolte C."/>
            <person name="Sykes S."/>
            <person name="White J."/>
            <person name="Yandava C."/>
            <person name="Burger G."/>
            <person name="Gray M.W."/>
            <person name="Holland P.W.H."/>
            <person name="King N."/>
            <person name="Lang F.B.F."/>
            <person name="Roger A.J."/>
            <person name="Ruiz-Trillo I."/>
            <person name="Haas B."/>
            <person name="Nusbaum C."/>
            <person name="Birren B."/>
        </authorList>
    </citation>
    <scope>NUCLEOTIDE SEQUENCE [LARGE SCALE GENOMIC DNA]</scope>
    <source>
        <strain evidence="1 2">JP610</strain>
    </source>
</reference>
<organism evidence="1 2">
    <name type="scientific">Sphaeroforma arctica JP610</name>
    <dbReference type="NCBI Taxonomy" id="667725"/>
    <lineage>
        <taxon>Eukaryota</taxon>
        <taxon>Ichthyosporea</taxon>
        <taxon>Ichthyophonida</taxon>
        <taxon>Sphaeroforma</taxon>
    </lineage>
</organism>
<sequence>MTQVTNTRTLYLPGDHLNDEIENFDVGDGYIDFDHNLRFMENVRVPVTGQTTLTLTGVNQTPRNGIVYQEFGIEDDIFYVDYTIPIYKPEVAENLPESLTLAEKWYPFSVDPDRIYDLTPGFSEKNQGETNVIASNWPTDPATNKLYSLYEDPDLVEGTQYYDYKFKTEARQRFFGQFFLNCHHQQWMHQMALNEKQPGVHRGAPFIKVRVALRGGLYDPLRKKKDHTRIINEAPFASLDGPFKEMRYEEPCRAANAPSSWPEPWNETADTLDGVQMNQTDAGGGQFTERLTDAIVYSLANRVHEGVLWNPSEAASKTVNTFGSTISVWSGRDWLDNTVPDTMWGDVTRSEFDFFYIRVLQELLKSTRVHGVINPASPSDIPRIQVSIRHTAFFADLMTEPHQYRQMHNAIGINDRDQDTSEQGLSGITDSLTGQCAPAVKEAILPRGVFYVENNGAVLNPDNDLAAALEYNWASTSLTRDLGSYPFRVKHVSDTDTISVTAKNDTDPPSLFLGENSLSFTNPYFTHSIDPVPATMLRDTFQPKWPTRLEYSSAYDDVDTIGKLYIKTMEQGCYGLYLNSGSGLESETLDETNSADIKHQYNGTVLVTGFTPIHLMHNSREQMVQKYYSSMFGPDVDCNAAIARMNALGNSNGYNRFVKTYLTDTRQLKRKDNGEIIKLQRGFIRPSPWRINELRDPYIYVFLEIPSSPSNNVMVAIDSQNAKSRARDSMALIGVLDPDWNLTYQVNSSLMNGTSIYNMRVTLKNGMGRVLRVRGKVSFFLDMVTRTDISNALV</sequence>
<proteinExistence type="predicted"/>
<keyword evidence="2" id="KW-1185">Reference proteome</keyword>
<dbReference type="GeneID" id="25911769"/>